<evidence type="ECO:0000313" key="2">
    <source>
        <dbReference type="Proteomes" id="UP000295075"/>
    </source>
</evidence>
<dbReference type="OrthoDB" id="3828727at2"/>
<dbReference type="EMBL" id="SMKA01000031">
    <property type="protein sequence ID" value="TDC31612.1"/>
    <property type="molecule type" value="Genomic_DNA"/>
</dbReference>
<dbReference type="RefSeq" id="WP_132405219.1">
    <property type="nucleotide sequence ID" value="NZ_SMKA01000031.1"/>
</dbReference>
<keyword evidence="2" id="KW-1185">Reference proteome</keyword>
<protein>
    <recommendedName>
        <fullName evidence="3">Resolvase/invertase-type recombinase catalytic domain-containing protein</fullName>
    </recommendedName>
</protein>
<reference evidence="1 2" key="1">
    <citation type="submission" date="2019-03" db="EMBL/GenBank/DDBJ databases">
        <title>Draft genome sequences of novel Actinobacteria.</title>
        <authorList>
            <person name="Sahin N."/>
            <person name="Ay H."/>
            <person name="Saygin H."/>
        </authorList>
    </citation>
    <scope>NUCLEOTIDE SEQUENCE [LARGE SCALE GENOMIC DNA]</scope>
    <source>
        <strain evidence="1 2">JCM 30547</strain>
    </source>
</reference>
<sequence>MRFAFGYFKKHFLMTDAEVASRRQRIVDCAAANHRELVALFIDEIATAPDEFHNALAAVMELDDRALIVPSLVHFAGSGNPLEFRELLRAQQVAVLLSEPPQQAGRAC</sequence>
<gene>
    <name evidence="1" type="ORF">E1261_10320</name>
</gene>
<evidence type="ECO:0008006" key="3">
    <source>
        <dbReference type="Google" id="ProtNLM"/>
    </source>
</evidence>
<dbReference type="AlphaFoldDB" id="A0A4R4Q9C1"/>
<accession>A0A4R4Q9C1</accession>
<dbReference type="SUPFAM" id="SSF52540">
    <property type="entry name" value="P-loop containing nucleoside triphosphate hydrolases"/>
    <property type="match status" value="1"/>
</dbReference>
<dbReference type="Proteomes" id="UP000295075">
    <property type="component" value="Unassembled WGS sequence"/>
</dbReference>
<evidence type="ECO:0000313" key="1">
    <source>
        <dbReference type="EMBL" id="TDC31612.1"/>
    </source>
</evidence>
<dbReference type="InterPro" id="IPR027417">
    <property type="entry name" value="P-loop_NTPase"/>
</dbReference>
<comment type="caution">
    <text evidence="1">The sequence shown here is derived from an EMBL/GenBank/DDBJ whole genome shotgun (WGS) entry which is preliminary data.</text>
</comment>
<name>A0A4R4Q9C1_9ACTN</name>
<proteinExistence type="predicted"/>
<organism evidence="1 2">
    <name type="scientific">Kribbella albertanoniae</name>
    <dbReference type="NCBI Taxonomy" id="1266829"/>
    <lineage>
        <taxon>Bacteria</taxon>
        <taxon>Bacillati</taxon>
        <taxon>Actinomycetota</taxon>
        <taxon>Actinomycetes</taxon>
        <taxon>Propionibacteriales</taxon>
        <taxon>Kribbellaceae</taxon>
        <taxon>Kribbella</taxon>
    </lineage>
</organism>